<dbReference type="AlphaFoldDB" id="A0A0D0Q5V4"/>
<dbReference type="OrthoDB" id="4171080at2"/>
<sequence length="236" mass="25986">MYEPDTLEVRVLKAPRVLTTQFQVPLDDPLTVRANWEKLLPDTAQARAVLEIPRTGPPLWIDVALDTRVTAQVALTGDALDALASEDLTGLSQQEFVARFAFLDLADLMRRAQVADYQELQAEFPRLYRLHYAQPPPFDPTAPGRTFRLRISALVFPDLDDLAGALRRLVQSRQALDASRPHPDEYDGGAVLAAGAWLAVFPRAATLPNPEPAGLEQQVTDLLATDGFVAAFETTT</sequence>
<keyword evidence="2" id="KW-1185">Reference proteome</keyword>
<dbReference type="PATRIC" id="fig|2064.6.peg.543"/>
<dbReference type="RefSeq" id="WP_043907681.1">
    <property type="nucleotide sequence ID" value="NZ_JXZB01000001.1"/>
</dbReference>
<reference evidence="1 2" key="1">
    <citation type="submission" date="2015-02" db="EMBL/GenBank/DDBJ databases">
        <title>Draft genome sequence of Kitasatospora griseola MF730-N6, a bafilomycin, terpentecin and satosporin producer.</title>
        <authorList>
            <person name="Arens J.C."/>
            <person name="Haltli B."/>
            <person name="Kerr R.G."/>
        </authorList>
    </citation>
    <scope>NUCLEOTIDE SEQUENCE [LARGE SCALE GENOMIC DNA]</scope>
    <source>
        <strain evidence="1 2">MF730-N6</strain>
    </source>
</reference>
<organism evidence="1 2">
    <name type="scientific">Kitasatospora griseola</name>
    <name type="common">Streptomyces griseolosporeus</name>
    <dbReference type="NCBI Taxonomy" id="2064"/>
    <lineage>
        <taxon>Bacteria</taxon>
        <taxon>Bacillati</taxon>
        <taxon>Actinomycetota</taxon>
        <taxon>Actinomycetes</taxon>
        <taxon>Kitasatosporales</taxon>
        <taxon>Streptomycetaceae</taxon>
        <taxon>Kitasatospora</taxon>
    </lineage>
</organism>
<evidence type="ECO:0000313" key="1">
    <source>
        <dbReference type="EMBL" id="KIQ66468.1"/>
    </source>
</evidence>
<name>A0A0D0Q5V4_KITGR</name>
<proteinExistence type="predicted"/>
<gene>
    <name evidence="1" type="ORF">TR51_02405</name>
</gene>
<protein>
    <submittedName>
        <fullName evidence="1">Uncharacterized protein</fullName>
    </submittedName>
</protein>
<dbReference type="Proteomes" id="UP000032066">
    <property type="component" value="Unassembled WGS sequence"/>
</dbReference>
<dbReference type="STRING" id="2064.TR51_02405"/>
<comment type="caution">
    <text evidence="1">The sequence shown here is derived from an EMBL/GenBank/DDBJ whole genome shotgun (WGS) entry which is preliminary data.</text>
</comment>
<evidence type="ECO:0000313" key="2">
    <source>
        <dbReference type="Proteomes" id="UP000032066"/>
    </source>
</evidence>
<accession>A0A0D0Q5V4</accession>
<dbReference type="EMBL" id="JXZB01000001">
    <property type="protein sequence ID" value="KIQ66468.1"/>
    <property type="molecule type" value="Genomic_DNA"/>
</dbReference>